<reference evidence="6 7" key="1">
    <citation type="journal article" date="2020" name="ISME J.">
        <title>Enrichment and physiological characterization of a novel comammox Nitrospira indicates ammonium inhibition of complete nitrification.</title>
        <authorList>
            <person name="Sakoula D."/>
            <person name="Koch H."/>
            <person name="Frank J."/>
            <person name="Jetten M.S.M."/>
            <person name="van Kessel M.A.H.J."/>
            <person name="Lucker S."/>
        </authorList>
    </citation>
    <scope>NUCLEOTIDE SEQUENCE [LARGE SCALE GENOMIC DNA]</scope>
    <source>
        <strain evidence="6">Comreactor17</strain>
    </source>
</reference>
<dbReference type="PROSITE" id="PS51007">
    <property type="entry name" value="CYTC"/>
    <property type="match status" value="1"/>
</dbReference>
<keyword evidence="2 4" id="KW-0479">Metal-binding</keyword>
<keyword evidence="3 4" id="KW-0408">Iron</keyword>
<dbReference type="EMBL" id="CP047423">
    <property type="protein sequence ID" value="QPD06268.1"/>
    <property type="molecule type" value="Genomic_DNA"/>
</dbReference>
<dbReference type="KEGG" id="nkf:Nkreftii_004042"/>
<dbReference type="Pfam" id="PF00034">
    <property type="entry name" value="Cytochrom_C"/>
    <property type="match status" value="1"/>
</dbReference>
<gene>
    <name evidence="6" type="ORF">Nkreftii_004042</name>
</gene>
<protein>
    <submittedName>
        <fullName evidence="6">Putative Cytochrome c (Modular protein)</fullName>
    </submittedName>
</protein>
<evidence type="ECO:0000313" key="7">
    <source>
        <dbReference type="Proteomes" id="UP000593737"/>
    </source>
</evidence>
<keyword evidence="1 4" id="KW-0349">Heme</keyword>
<dbReference type="GO" id="GO:0009055">
    <property type="term" value="F:electron transfer activity"/>
    <property type="evidence" value="ECO:0007669"/>
    <property type="project" value="InterPro"/>
</dbReference>
<dbReference type="GO" id="GO:0020037">
    <property type="term" value="F:heme binding"/>
    <property type="evidence" value="ECO:0007669"/>
    <property type="project" value="InterPro"/>
</dbReference>
<dbReference type="InterPro" id="IPR009056">
    <property type="entry name" value="Cyt_c-like_dom"/>
</dbReference>
<dbReference type="InterPro" id="IPR036909">
    <property type="entry name" value="Cyt_c-like_dom_sf"/>
</dbReference>
<dbReference type="Proteomes" id="UP000593737">
    <property type="component" value="Chromosome"/>
</dbReference>
<evidence type="ECO:0000256" key="1">
    <source>
        <dbReference type="ARBA" id="ARBA00022617"/>
    </source>
</evidence>
<evidence type="ECO:0000256" key="2">
    <source>
        <dbReference type="ARBA" id="ARBA00022723"/>
    </source>
</evidence>
<sequence>MIERQACGFVTLTVVATGALISWGSASFAADEAVLKPRVPIDQIETVKAWTNPLPATEETIEKGKRLFQGKAFCMTCHGKDGKGLGADIEPGTLRGPLPRNFTDQDWQKTRTDGELFWILKNGSKGTAMAPFIPLILTEEEAWQVLRYVRSFGQTQGQP</sequence>
<feature type="domain" description="Cytochrome c" evidence="5">
    <location>
        <begin position="59"/>
        <end position="153"/>
    </location>
</feature>
<accession>A0A7S8FI30</accession>
<dbReference type="GO" id="GO:0046872">
    <property type="term" value="F:metal ion binding"/>
    <property type="evidence" value="ECO:0007669"/>
    <property type="project" value="UniProtKB-KW"/>
</dbReference>
<proteinExistence type="predicted"/>
<evidence type="ECO:0000259" key="5">
    <source>
        <dbReference type="PROSITE" id="PS51007"/>
    </source>
</evidence>
<dbReference type="Gene3D" id="1.10.760.10">
    <property type="entry name" value="Cytochrome c-like domain"/>
    <property type="match status" value="1"/>
</dbReference>
<evidence type="ECO:0000256" key="4">
    <source>
        <dbReference type="PROSITE-ProRule" id="PRU00433"/>
    </source>
</evidence>
<name>A0A7S8FI30_9BACT</name>
<evidence type="ECO:0000256" key="3">
    <source>
        <dbReference type="ARBA" id="ARBA00023004"/>
    </source>
</evidence>
<evidence type="ECO:0000313" key="6">
    <source>
        <dbReference type="EMBL" id="QPD06268.1"/>
    </source>
</evidence>
<dbReference type="AlphaFoldDB" id="A0A7S8FI30"/>
<organism evidence="6 7">
    <name type="scientific">Candidatus Nitrospira kreftii</name>
    <dbReference type="NCBI Taxonomy" id="2652173"/>
    <lineage>
        <taxon>Bacteria</taxon>
        <taxon>Pseudomonadati</taxon>
        <taxon>Nitrospirota</taxon>
        <taxon>Nitrospiria</taxon>
        <taxon>Nitrospirales</taxon>
        <taxon>Nitrospiraceae</taxon>
        <taxon>Nitrospira</taxon>
    </lineage>
</organism>
<dbReference type="SUPFAM" id="SSF46626">
    <property type="entry name" value="Cytochrome c"/>
    <property type="match status" value="1"/>
</dbReference>